<dbReference type="Gene3D" id="3.30.70.270">
    <property type="match status" value="2"/>
</dbReference>
<sequence>MIAVLTRLLQSQLYVKAEKCEFHVSSTSFLGFILSAGSVQMDPARIRAVEEWPEPENRKQLQRFLGFANFYRKFIRGFSTIAAPLHRLTSTCQPFTWNSEAEQAFRELKTRFTSAPA</sequence>
<accession>A0AAD5FCY3</accession>
<evidence type="ECO:0000313" key="1">
    <source>
        <dbReference type="EMBL" id="KAI5611398.1"/>
    </source>
</evidence>
<dbReference type="SUPFAM" id="SSF56672">
    <property type="entry name" value="DNA/RNA polymerases"/>
    <property type="match status" value="1"/>
</dbReference>
<evidence type="ECO:0008006" key="3">
    <source>
        <dbReference type="Google" id="ProtNLM"/>
    </source>
</evidence>
<dbReference type="InterPro" id="IPR050951">
    <property type="entry name" value="Retrovirus_Pol_polyprotein"/>
</dbReference>
<dbReference type="FunFam" id="3.30.70.270:FF:000020">
    <property type="entry name" value="Transposon Tf2-6 polyprotein-like Protein"/>
    <property type="match status" value="1"/>
</dbReference>
<gene>
    <name evidence="1" type="ORF">C0J50_11850</name>
</gene>
<dbReference type="InterPro" id="IPR043128">
    <property type="entry name" value="Rev_trsase/Diguanyl_cyclase"/>
</dbReference>
<protein>
    <recommendedName>
        <fullName evidence="3">Mitochondrial protein</fullName>
    </recommendedName>
</protein>
<dbReference type="EMBL" id="MU567059">
    <property type="protein sequence ID" value="KAI5611398.1"/>
    <property type="molecule type" value="Genomic_DNA"/>
</dbReference>
<name>A0AAD5FCY3_SILAS</name>
<evidence type="ECO:0000313" key="2">
    <source>
        <dbReference type="Proteomes" id="UP001205998"/>
    </source>
</evidence>
<reference evidence="1" key="1">
    <citation type="submission" date="2018-07" db="EMBL/GenBank/DDBJ databases">
        <title>Comparative genomics of catfishes provides insights into carnivory and benthic adaptation.</title>
        <authorList>
            <person name="Zhang Y."/>
            <person name="Wang D."/>
            <person name="Peng Z."/>
            <person name="Zheng S."/>
            <person name="Shao F."/>
            <person name="Tao W."/>
        </authorList>
    </citation>
    <scope>NUCLEOTIDE SEQUENCE</scope>
    <source>
        <strain evidence="1">Chongqing</strain>
    </source>
</reference>
<dbReference type="AlphaFoldDB" id="A0AAD5FCY3"/>
<dbReference type="PANTHER" id="PTHR37984:SF5">
    <property type="entry name" value="PROTEIN NYNRIN-LIKE"/>
    <property type="match status" value="1"/>
</dbReference>
<keyword evidence="2" id="KW-1185">Reference proteome</keyword>
<dbReference type="PANTHER" id="PTHR37984">
    <property type="entry name" value="PROTEIN CBG26694"/>
    <property type="match status" value="1"/>
</dbReference>
<dbReference type="InterPro" id="IPR043502">
    <property type="entry name" value="DNA/RNA_pol_sf"/>
</dbReference>
<comment type="caution">
    <text evidence="1">The sequence shown here is derived from an EMBL/GenBank/DDBJ whole genome shotgun (WGS) entry which is preliminary data.</text>
</comment>
<dbReference type="Proteomes" id="UP001205998">
    <property type="component" value="Unassembled WGS sequence"/>
</dbReference>
<organism evidence="1 2">
    <name type="scientific">Silurus asotus</name>
    <name type="common">Amur catfish</name>
    <name type="synonym">Parasilurus asotus</name>
    <dbReference type="NCBI Taxonomy" id="30991"/>
    <lineage>
        <taxon>Eukaryota</taxon>
        <taxon>Metazoa</taxon>
        <taxon>Chordata</taxon>
        <taxon>Craniata</taxon>
        <taxon>Vertebrata</taxon>
        <taxon>Euteleostomi</taxon>
        <taxon>Actinopterygii</taxon>
        <taxon>Neopterygii</taxon>
        <taxon>Teleostei</taxon>
        <taxon>Ostariophysi</taxon>
        <taxon>Siluriformes</taxon>
        <taxon>Siluridae</taxon>
        <taxon>Silurus</taxon>
    </lineage>
</organism>
<proteinExistence type="predicted"/>